<organism evidence="2 3">
    <name type="scientific">African swine fever virus</name>
    <name type="common">ASFV</name>
    <dbReference type="NCBI Taxonomy" id="10497"/>
    <lineage>
        <taxon>Viruses</taxon>
        <taxon>Varidnaviria</taxon>
        <taxon>Bamfordvirae</taxon>
        <taxon>Nucleocytoviricota</taxon>
        <taxon>Pokkesviricetes</taxon>
        <taxon>Asfuvirales</taxon>
        <taxon>Asfarviridae</taxon>
        <taxon>Asfivirus</taxon>
        <taxon>Asfivirus haemorrhagiae</taxon>
    </lineage>
</organism>
<organismHost>
    <name type="scientific">Potamochoerus larvatus</name>
    <name type="common">Bushpig</name>
    <dbReference type="NCBI Taxonomy" id="273792"/>
</organismHost>
<sequence length="390" mass="47319">MFCLLYQLICYCRKWIQTFCIFIRCNHFTHSTTIYYFILQNCMWAYNFFLTKEYNHIIAIFLFIGFLYLFCIRVGTQIYTKIYITQISTFYTYSYFPIYGITGYYSLYGTVKVCAYGKTILYTYFIPRACTGKKHHVVYGYTYIFLQIRMLYFINITYVYGRLYTPKIYMWKFFTTISNGFCMFTIYGELIPKFYYKCISRHFFFFFIYIYDTTIVYKVYQHVQIMAVKTVENRNIVILYINRQYNLFLFVTIYKHIIQPYIYKFWIGSYLDTQVFTLLRFGTHVAIFIFGTPCNKYLIYISLVFLHSLYYGSVKLIPVNVRACHTATGYHFTLLTKTYGSDFPPYSKLLYNVYIILMLFCKSLGFYQDFFCTNLYRVHRIIMYIRSTRI</sequence>
<evidence type="ECO:0000313" key="2">
    <source>
        <dbReference type="EMBL" id="QRW44634.1"/>
    </source>
</evidence>
<organismHost>
    <name type="scientific">Ornithodoros</name>
    <name type="common">relapsing fever ticks</name>
    <dbReference type="NCBI Taxonomy" id="6937"/>
</organismHost>
<keyword evidence="1" id="KW-0812">Transmembrane</keyword>
<feature type="transmembrane region" description="Helical" evidence="1">
    <location>
        <begin position="54"/>
        <end position="71"/>
    </location>
</feature>
<keyword evidence="1" id="KW-1133">Transmembrane helix</keyword>
<keyword evidence="1" id="KW-0472">Membrane</keyword>
<proteinExistence type="predicted"/>
<organismHost>
    <name type="scientific">Phacochoerus africanus</name>
    <name type="common">Warthog</name>
    <dbReference type="NCBI Taxonomy" id="41426"/>
</organismHost>
<dbReference type="EMBL" id="MN336500">
    <property type="protein sequence ID" value="QRW44634.1"/>
    <property type="molecule type" value="Genomic_DNA"/>
</dbReference>
<protein>
    <submittedName>
        <fullName evidence="2">p360-4L</fullName>
    </submittedName>
</protein>
<accession>A0A894KSI4</accession>
<feature type="transmembrane region" description="Helical" evidence="1">
    <location>
        <begin position="297"/>
        <end position="313"/>
    </location>
</feature>
<gene>
    <name evidence="2" type="ORF">360-4L</name>
</gene>
<evidence type="ECO:0000313" key="3">
    <source>
        <dbReference type="Proteomes" id="UP000422855"/>
    </source>
</evidence>
<reference evidence="2 3" key="1">
    <citation type="submission" date="2019-08" db="EMBL/GenBank/DDBJ databases">
        <authorList>
            <person name="Ndlovu S.S."/>
            <person name="Malesa R."/>
        </authorList>
    </citation>
    <scope>NUCLEOTIDE SEQUENCE [LARGE SCALE GENOMIC DNA]</scope>
    <source>
        <strain evidence="2">RSA_2_2008</strain>
    </source>
</reference>
<feature type="transmembrane region" description="Helical" evidence="1">
    <location>
        <begin position="349"/>
        <end position="367"/>
    </location>
</feature>
<organismHost>
    <name type="scientific">Ornithodoros moubata</name>
    <name type="common">Soft tick</name>
    <name type="synonym">Argasid tick</name>
    <dbReference type="NCBI Taxonomy" id="6938"/>
</organismHost>
<evidence type="ECO:0000256" key="1">
    <source>
        <dbReference type="SAM" id="Phobius"/>
    </source>
</evidence>
<feature type="transmembrane region" description="Helical" evidence="1">
    <location>
        <begin position="203"/>
        <end position="220"/>
    </location>
</feature>
<dbReference type="Proteomes" id="UP000422855">
    <property type="component" value="Segment"/>
</dbReference>
<organismHost>
    <name type="scientific">Sus scrofa</name>
    <name type="common">Pig</name>
    <dbReference type="NCBI Taxonomy" id="9823"/>
</organismHost>
<feature type="transmembrane region" description="Helical" evidence="1">
    <location>
        <begin position="138"/>
        <end position="161"/>
    </location>
</feature>
<feature type="transmembrane region" description="Helical" evidence="1">
    <location>
        <begin position="173"/>
        <end position="191"/>
    </location>
</feature>
<organismHost>
    <name type="scientific">Phacochoerus aethiopicus</name>
    <name type="common">Warthog</name>
    <dbReference type="NCBI Taxonomy" id="85517"/>
</organismHost>
<name>A0A894KSI4_ASF</name>